<name>A0ABD0NYL6_CIRMR</name>
<dbReference type="AlphaFoldDB" id="A0ABD0NYL6"/>
<sequence>MVMDIRTRGITALKCQTVLRWTQITMASGTSVMMMMITMGFQISFLPAQITADLFPTPVKKILM</sequence>
<dbReference type="Proteomes" id="UP001529510">
    <property type="component" value="Unassembled WGS sequence"/>
</dbReference>
<accession>A0ABD0NYL6</accession>
<comment type="caution">
    <text evidence="2">The sequence shown here is derived from an EMBL/GenBank/DDBJ whole genome shotgun (WGS) entry which is preliminary data.</text>
</comment>
<keyword evidence="1" id="KW-0812">Transmembrane</keyword>
<keyword evidence="3" id="KW-1185">Reference proteome</keyword>
<reference evidence="2 3" key="1">
    <citation type="submission" date="2024-05" db="EMBL/GenBank/DDBJ databases">
        <title>Genome sequencing and assembly of Indian major carp, Cirrhinus mrigala (Hamilton, 1822).</title>
        <authorList>
            <person name="Mohindra V."/>
            <person name="Chowdhury L.M."/>
            <person name="Lal K."/>
            <person name="Jena J.K."/>
        </authorList>
    </citation>
    <scope>NUCLEOTIDE SEQUENCE [LARGE SCALE GENOMIC DNA]</scope>
    <source>
        <strain evidence="2">CM1030</strain>
        <tissue evidence="2">Blood</tissue>
    </source>
</reference>
<evidence type="ECO:0000256" key="1">
    <source>
        <dbReference type="SAM" id="Phobius"/>
    </source>
</evidence>
<keyword evidence="1" id="KW-0472">Membrane</keyword>
<dbReference type="EMBL" id="JAMKFB020000019">
    <property type="protein sequence ID" value="KAL0165618.1"/>
    <property type="molecule type" value="Genomic_DNA"/>
</dbReference>
<gene>
    <name evidence="2" type="ORF">M9458_037462</name>
</gene>
<evidence type="ECO:0000313" key="3">
    <source>
        <dbReference type="Proteomes" id="UP001529510"/>
    </source>
</evidence>
<proteinExistence type="predicted"/>
<feature type="non-terminal residue" evidence="2">
    <location>
        <position position="64"/>
    </location>
</feature>
<protein>
    <submittedName>
        <fullName evidence="2">Uncharacterized protein</fullName>
    </submittedName>
</protein>
<organism evidence="2 3">
    <name type="scientific">Cirrhinus mrigala</name>
    <name type="common">Mrigala</name>
    <dbReference type="NCBI Taxonomy" id="683832"/>
    <lineage>
        <taxon>Eukaryota</taxon>
        <taxon>Metazoa</taxon>
        <taxon>Chordata</taxon>
        <taxon>Craniata</taxon>
        <taxon>Vertebrata</taxon>
        <taxon>Euteleostomi</taxon>
        <taxon>Actinopterygii</taxon>
        <taxon>Neopterygii</taxon>
        <taxon>Teleostei</taxon>
        <taxon>Ostariophysi</taxon>
        <taxon>Cypriniformes</taxon>
        <taxon>Cyprinidae</taxon>
        <taxon>Labeoninae</taxon>
        <taxon>Labeonini</taxon>
        <taxon>Cirrhinus</taxon>
    </lineage>
</organism>
<keyword evidence="1" id="KW-1133">Transmembrane helix</keyword>
<feature type="transmembrane region" description="Helical" evidence="1">
    <location>
        <begin position="21"/>
        <end position="45"/>
    </location>
</feature>
<evidence type="ECO:0000313" key="2">
    <source>
        <dbReference type="EMBL" id="KAL0165618.1"/>
    </source>
</evidence>
<feature type="non-terminal residue" evidence="2">
    <location>
        <position position="1"/>
    </location>
</feature>